<dbReference type="GO" id="GO:0005524">
    <property type="term" value="F:ATP binding"/>
    <property type="evidence" value="ECO:0007669"/>
    <property type="project" value="UniProtKB-KW"/>
</dbReference>
<dbReference type="PANTHER" id="PTHR45685">
    <property type="entry name" value="HELICASE SRCAP-RELATED"/>
    <property type="match status" value="1"/>
</dbReference>
<name>A0A5A8E046_CAFRO</name>
<dbReference type="Gene3D" id="3.40.50.300">
    <property type="entry name" value="P-loop containing nucleotide triphosphate hydrolases"/>
    <property type="match status" value="1"/>
</dbReference>
<evidence type="ECO:0000256" key="6">
    <source>
        <dbReference type="SAM" id="MobiDB-lite"/>
    </source>
</evidence>
<organism evidence="8 9">
    <name type="scientific">Cafeteria roenbergensis</name>
    <name type="common">Marine flagellate</name>
    <dbReference type="NCBI Taxonomy" id="33653"/>
    <lineage>
        <taxon>Eukaryota</taxon>
        <taxon>Sar</taxon>
        <taxon>Stramenopiles</taxon>
        <taxon>Bigyra</taxon>
        <taxon>Opalozoa</taxon>
        <taxon>Bicosoecida</taxon>
        <taxon>Cafeteriaceae</taxon>
        <taxon>Cafeteria</taxon>
    </lineage>
</organism>
<evidence type="ECO:0000313" key="9">
    <source>
        <dbReference type="Proteomes" id="UP000322899"/>
    </source>
</evidence>
<evidence type="ECO:0000256" key="5">
    <source>
        <dbReference type="ARBA" id="ARBA00022840"/>
    </source>
</evidence>
<keyword evidence="3" id="KW-0378">Hydrolase</keyword>
<dbReference type="SMART" id="SM00490">
    <property type="entry name" value="HELICc"/>
    <property type="match status" value="1"/>
</dbReference>
<dbReference type="InterPro" id="IPR049730">
    <property type="entry name" value="SNF2/RAD54-like_C"/>
</dbReference>
<evidence type="ECO:0000256" key="2">
    <source>
        <dbReference type="ARBA" id="ARBA00022741"/>
    </source>
</evidence>
<gene>
    <name evidence="8" type="ORF">FNF27_06968</name>
</gene>
<accession>A0A5A8E046</accession>
<feature type="region of interest" description="Disordered" evidence="6">
    <location>
        <begin position="239"/>
        <end position="387"/>
    </location>
</feature>
<dbReference type="CDD" id="cd18793">
    <property type="entry name" value="SF2_C_SNF"/>
    <property type="match status" value="1"/>
</dbReference>
<keyword evidence="4" id="KW-0347">Helicase</keyword>
<sequence length="425" mass="43247">MLDVLETWLNVHGWAYLRLDGATPVSARQQMMDRFNGDDSIPVFILSTRAGGLGINLTGASTVVFYDSDWNPAMDAQAQDRAHRIGQTREVVVYRLVTAGSVEEAILHKAAQKKRLVGLSIDRGQFGGREARSAETGSATATSTATATAVASAGGAGGGSAANAGSSVDETAAEPTAASSIMGRSELASLLGVDPGSATDADVDDTVTADALAVAEDDEDAAAGRAAAAEAAAELGEFGDVEQPSTAPHPKARAVSSAGRGATAASKSTRFRETASTSRRSGPSQSPTGTEASYTPGAGSGDDDADGGDVGGGAGATAGDGGDADDSDHDDDGGDDDGDDGDDDGDDGDDDDDDDDATAAAAAAAAAAAEAEAESRLDRLLTEAPDDDDFDEACWLCRFNGRKRSRKLLRGRQSCGWVRRHRLNG</sequence>
<dbReference type="PROSITE" id="PS51194">
    <property type="entry name" value="HELICASE_CTER"/>
    <property type="match status" value="1"/>
</dbReference>
<dbReference type="InterPro" id="IPR001650">
    <property type="entry name" value="Helicase_C-like"/>
</dbReference>
<feature type="region of interest" description="Disordered" evidence="6">
    <location>
        <begin position="151"/>
        <end position="180"/>
    </location>
</feature>
<dbReference type="SUPFAM" id="SSF52540">
    <property type="entry name" value="P-loop containing nucleoside triphosphate hydrolases"/>
    <property type="match status" value="1"/>
</dbReference>
<dbReference type="PANTHER" id="PTHR45685:SF1">
    <property type="entry name" value="HELICASE SRCAP"/>
    <property type="match status" value="1"/>
</dbReference>
<dbReference type="InterPro" id="IPR050520">
    <property type="entry name" value="INO80/SWR1_helicase"/>
</dbReference>
<dbReference type="GO" id="GO:0003677">
    <property type="term" value="F:DNA binding"/>
    <property type="evidence" value="ECO:0007669"/>
    <property type="project" value="UniProtKB-KW"/>
</dbReference>
<reference evidence="8 9" key="1">
    <citation type="submission" date="2019-07" db="EMBL/GenBank/DDBJ databases">
        <title>Genomes of Cafeteria roenbergensis.</title>
        <authorList>
            <person name="Fischer M.G."/>
            <person name="Hackl T."/>
            <person name="Roman M."/>
        </authorList>
    </citation>
    <scope>NUCLEOTIDE SEQUENCE [LARGE SCALE GENOMIC DNA]</scope>
    <source>
        <strain evidence="8 9">E4-10P</strain>
    </source>
</reference>
<dbReference type="Proteomes" id="UP000322899">
    <property type="component" value="Unassembled WGS sequence"/>
</dbReference>
<proteinExistence type="predicted"/>
<dbReference type="AlphaFoldDB" id="A0A5A8E046"/>
<feature type="compositionally biased region" description="Polar residues" evidence="6">
    <location>
        <begin position="274"/>
        <end position="293"/>
    </location>
</feature>
<comment type="subcellular location">
    <subcellularLocation>
        <location evidence="1">Nucleus</location>
    </subcellularLocation>
</comment>
<dbReference type="GO" id="GO:0006338">
    <property type="term" value="P:chromatin remodeling"/>
    <property type="evidence" value="ECO:0007669"/>
    <property type="project" value="TreeGrafter"/>
</dbReference>
<evidence type="ECO:0000256" key="1">
    <source>
        <dbReference type="ARBA" id="ARBA00004123"/>
    </source>
</evidence>
<dbReference type="GO" id="GO:0004386">
    <property type="term" value="F:helicase activity"/>
    <property type="evidence" value="ECO:0007669"/>
    <property type="project" value="UniProtKB-KW"/>
</dbReference>
<comment type="caution">
    <text evidence="8">The sequence shown here is derived from an EMBL/GenBank/DDBJ whole genome shotgun (WGS) entry which is preliminary data.</text>
</comment>
<feature type="compositionally biased region" description="Low complexity" evidence="6">
    <location>
        <begin position="358"/>
        <end position="369"/>
    </location>
</feature>
<dbReference type="OrthoDB" id="448448at2759"/>
<dbReference type="InterPro" id="IPR027417">
    <property type="entry name" value="P-loop_NTPase"/>
</dbReference>
<dbReference type="Pfam" id="PF00271">
    <property type="entry name" value="Helicase_C"/>
    <property type="match status" value="1"/>
</dbReference>
<evidence type="ECO:0000259" key="7">
    <source>
        <dbReference type="PROSITE" id="PS51194"/>
    </source>
</evidence>
<evidence type="ECO:0000256" key="3">
    <source>
        <dbReference type="ARBA" id="ARBA00022801"/>
    </source>
</evidence>
<keyword evidence="2" id="KW-0547">Nucleotide-binding</keyword>
<feature type="compositionally biased region" description="Acidic residues" evidence="6">
    <location>
        <begin position="322"/>
        <end position="357"/>
    </location>
</feature>
<feature type="domain" description="Helicase C-terminal" evidence="7">
    <location>
        <begin position="1"/>
        <end position="139"/>
    </location>
</feature>
<dbReference type="GO" id="GO:0000812">
    <property type="term" value="C:Swr1 complex"/>
    <property type="evidence" value="ECO:0007669"/>
    <property type="project" value="TreeGrafter"/>
</dbReference>
<dbReference type="GO" id="GO:0016887">
    <property type="term" value="F:ATP hydrolysis activity"/>
    <property type="evidence" value="ECO:0007669"/>
    <property type="project" value="TreeGrafter"/>
</dbReference>
<dbReference type="GO" id="GO:0042393">
    <property type="term" value="F:histone binding"/>
    <property type="evidence" value="ECO:0007669"/>
    <property type="project" value="TreeGrafter"/>
</dbReference>
<evidence type="ECO:0000256" key="4">
    <source>
        <dbReference type="ARBA" id="ARBA00022806"/>
    </source>
</evidence>
<dbReference type="EMBL" id="VLTO01000070">
    <property type="protein sequence ID" value="KAA0169420.1"/>
    <property type="molecule type" value="Genomic_DNA"/>
</dbReference>
<keyword evidence="5" id="KW-0067">ATP-binding</keyword>
<protein>
    <recommendedName>
        <fullName evidence="7">Helicase C-terminal domain-containing protein</fullName>
    </recommendedName>
</protein>
<feature type="compositionally biased region" description="Gly residues" evidence="6">
    <location>
        <begin position="308"/>
        <end position="321"/>
    </location>
</feature>
<evidence type="ECO:0000313" key="8">
    <source>
        <dbReference type="EMBL" id="KAA0169420.1"/>
    </source>
</evidence>